<feature type="signal peptide" evidence="1">
    <location>
        <begin position="1"/>
        <end position="20"/>
    </location>
</feature>
<gene>
    <name evidence="2" type="ORF">FKW77_001733</name>
</gene>
<reference evidence="2 3" key="1">
    <citation type="submission" date="2019-07" db="EMBL/GenBank/DDBJ databases">
        <title>Finished genome of Venturia effusa.</title>
        <authorList>
            <person name="Young C.A."/>
            <person name="Cox M.P."/>
            <person name="Ganley A.R.D."/>
            <person name="David W.J."/>
        </authorList>
    </citation>
    <scope>NUCLEOTIDE SEQUENCE [LARGE SCALE GENOMIC DNA]</scope>
    <source>
        <strain evidence="3">albino</strain>
    </source>
</reference>
<keyword evidence="1" id="KW-0732">Signal</keyword>
<evidence type="ECO:0000313" key="2">
    <source>
        <dbReference type="EMBL" id="QDS77964.1"/>
    </source>
</evidence>
<keyword evidence="3" id="KW-1185">Reference proteome</keyword>
<evidence type="ECO:0000256" key="1">
    <source>
        <dbReference type="SAM" id="SignalP"/>
    </source>
</evidence>
<proteinExistence type="predicted"/>
<organism evidence="2 3">
    <name type="scientific">Venturia effusa</name>
    <dbReference type="NCBI Taxonomy" id="50376"/>
    <lineage>
        <taxon>Eukaryota</taxon>
        <taxon>Fungi</taxon>
        <taxon>Dikarya</taxon>
        <taxon>Ascomycota</taxon>
        <taxon>Pezizomycotina</taxon>
        <taxon>Dothideomycetes</taxon>
        <taxon>Pleosporomycetidae</taxon>
        <taxon>Venturiales</taxon>
        <taxon>Venturiaceae</taxon>
        <taxon>Venturia</taxon>
    </lineage>
</organism>
<dbReference type="EMBL" id="CP042203">
    <property type="protein sequence ID" value="QDS77964.1"/>
    <property type="molecule type" value="Genomic_DNA"/>
</dbReference>
<sequence>MHITTYLAALLTFIPAAVYAQDDRTCSQYMISFQVPCDVKAKRCEAGAKNLTDQAKADFADAKTKFERWARIPQIGGSCAGYCDPPHTAKPKYPKHQHLVGTTWFMDCFAARLQTNPKTVMEPASENLFIPFIARKCDVWCTIEADRNCEFRYGHC</sequence>
<dbReference type="AlphaFoldDB" id="A0A517LQN6"/>
<dbReference type="Proteomes" id="UP000316270">
    <property type="component" value="Chromosome 19"/>
</dbReference>
<evidence type="ECO:0000313" key="3">
    <source>
        <dbReference type="Proteomes" id="UP000316270"/>
    </source>
</evidence>
<accession>A0A517LQN6</accession>
<protein>
    <submittedName>
        <fullName evidence="2">Uncharacterized protein</fullName>
    </submittedName>
</protein>
<name>A0A517LQN6_9PEZI</name>
<feature type="chain" id="PRO_5022069071" evidence="1">
    <location>
        <begin position="21"/>
        <end position="156"/>
    </location>
</feature>